<evidence type="ECO:0000256" key="2">
    <source>
        <dbReference type="ARBA" id="ARBA00019181"/>
    </source>
</evidence>
<accession>A0A9F7RHB5</accession>
<evidence type="ECO:0000313" key="8">
    <source>
        <dbReference type="RefSeq" id="XP_053542240.1"/>
    </source>
</evidence>
<dbReference type="CDD" id="cd23705">
    <property type="entry name" value="Flattop"/>
    <property type="match status" value="1"/>
</dbReference>
<comment type="similarity">
    <text evidence="1">Belongs to the Flattop family.</text>
</comment>
<evidence type="ECO:0000313" key="9">
    <source>
        <dbReference type="RefSeq" id="XP_053542241.1"/>
    </source>
</evidence>
<evidence type="ECO:0000256" key="1">
    <source>
        <dbReference type="ARBA" id="ARBA00009887"/>
    </source>
</evidence>
<reference evidence="7 8" key="2">
    <citation type="submission" date="2025-04" db="UniProtKB">
        <authorList>
            <consortium name="RefSeq"/>
        </authorList>
    </citation>
    <scope>IDENTIFICATION</scope>
    <source>
        <tissue evidence="7 8">Blood</tissue>
    </source>
</reference>
<dbReference type="OrthoDB" id="521617at2759"/>
<feature type="compositionally biased region" description="Polar residues" evidence="5">
    <location>
        <begin position="122"/>
        <end position="131"/>
    </location>
</feature>
<keyword evidence="6" id="KW-1185">Reference proteome</keyword>
<name>A0A9F7RHB5_ICTPU</name>
<feature type="region of interest" description="Disordered" evidence="5">
    <location>
        <begin position="122"/>
        <end position="260"/>
    </location>
</feature>
<evidence type="ECO:0000256" key="5">
    <source>
        <dbReference type="SAM" id="MobiDB-lite"/>
    </source>
</evidence>
<dbReference type="Proteomes" id="UP000221080">
    <property type="component" value="Chromosome 15"/>
</dbReference>
<comment type="function">
    <text evidence="4">Microtubule inner protein (MIP) part of the dynein-decorated doublet microtubules (DMTs) in cilia axoneme. Acts as a regulator of cilium basal body docking and positioning in mono- and multiciliated cells. Regulates basal body docking and cilia formation in multiciliated lung cells. Regulates kinocilium positioning and stereocilia bundle morphogenesis in the inner ear.</text>
</comment>
<dbReference type="GO" id="GO:0036064">
    <property type="term" value="C:ciliary basal body"/>
    <property type="evidence" value="ECO:0007669"/>
    <property type="project" value="TreeGrafter"/>
</dbReference>
<dbReference type="InterPro" id="IPR038797">
    <property type="entry name" value="Fltp"/>
</dbReference>
<dbReference type="PANTHER" id="PTHR34639">
    <property type="entry name" value="PROTEIN FLATTOP"/>
    <property type="match status" value="1"/>
</dbReference>
<protein>
    <recommendedName>
        <fullName evidence="2">Protein Flattop</fullName>
    </recommendedName>
    <alternativeName>
        <fullName evidence="3">Cilia- and flagella-associated protein 126</fullName>
    </alternativeName>
</protein>
<evidence type="ECO:0000313" key="7">
    <source>
        <dbReference type="RefSeq" id="XP_053542239.1"/>
    </source>
</evidence>
<gene>
    <name evidence="7 8 9" type="primary">LOC108276289</name>
</gene>
<evidence type="ECO:0000256" key="4">
    <source>
        <dbReference type="ARBA" id="ARBA00045261"/>
    </source>
</evidence>
<evidence type="ECO:0000313" key="6">
    <source>
        <dbReference type="Proteomes" id="UP000221080"/>
    </source>
</evidence>
<feature type="compositionally biased region" description="Polar residues" evidence="5">
    <location>
        <begin position="151"/>
        <end position="260"/>
    </location>
</feature>
<sequence>MSSSFSANQYDSAFKSNKLQNWTVPKQYKEKPSPAEGHTIFIATDRGHLLPGVKRGYPWTSFQGTWDLPSHIPPVHINPTARSQEGQQRLRKWGQVQNLVPSASGKLNETNENSRTPQCESILFQGTSGNGQHKGFSVNIPVPDGPGLERTVSQASQVESRPATQQSQVESRPATQQSQVESRPATQQSQVESRPATQQSQVESRPATQQSQVQSRPATQQSQVQSRPATQQSHAEPQPASTQSQAKSRPLTQASQANQD</sequence>
<dbReference type="RefSeq" id="XP_053542240.1">
    <property type="nucleotide sequence ID" value="XM_053686265.1"/>
</dbReference>
<dbReference type="AlphaFoldDB" id="A0A9F7RHB5"/>
<evidence type="ECO:0000256" key="3">
    <source>
        <dbReference type="ARBA" id="ARBA00033306"/>
    </source>
</evidence>
<dbReference type="GeneID" id="108276289"/>
<organism evidence="6 9">
    <name type="scientific">Ictalurus punctatus</name>
    <name type="common">Channel catfish</name>
    <name type="synonym">Silurus punctatus</name>
    <dbReference type="NCBI Taxonomy" id="7998"/>
    <lineage>
        <taxon>Eukaryota</taxon>
        <taxon>Metazoa</taxon>
        <taxon>Chordata</taxon>
        <taxon>Craniata</taxon>
        <taxon>Vertebrata</taxon>
        <taxon>Euteleostomi</taxon>
        <taxon>Actinopterygii</taxon>
        <taxon>Neopterygii</taxon>
        <taxon>Teleostei</taxon>
        <taxon>Ostariophysi</taxon>
        <taxon>Siluriformes</taxon>
        <taxon>Ictaluridae</taxon>
        <taxon>Ictalurus</taxon>
    </lineage>
</organism>
<dbReference type="Pfam" id="PF22611">
    <property type="entry name" value="CFAP126"/>
    <property type="match status" value="1"/>
</dbReference>
<dbReference type="RefSeq" id="XP_053542239.1">
    <property type="nucleotide sequence ID" value="XM_053686264.1"/>
</dbReference>
<proteinExistence type="inferred from homology"/>
<dbReference type="RefSeq" id="XP_053542241.1">
    <property type="nucleotide sequence ID" value="XM_053686266.1"/>
</dbReference>
<dbReference type="PANTHER" id="PTHR34639:SF1">
    <property type="entry name" value="PROTEIN FLATTOP"/>
    <property type="match status" value="1"/>
</dbReference>
<dbReference type="GO" id="GO:0044782">
    <property type="term" value="P:cilium organization"/>
    <property type="evidence" value="ECO:0007669"/>
    <property type="project" value="TreeGrafter"/>
</dbReference>
<reference evidence="6" key="1">
    <citation type="journal article" date="2016" name="Nat. Commun.">
        <title>The channel catfish genome sequence provides insights into the evolution of scale formation in teleosts.</title>
        <authorList>
            <person name="Liu Z."/>
            <person name="Liu S."/>
            <person name="Yao J."/>
            <person name="Bao L."/>
            <person name="Zhang J."/>
            <person name="Li Y."/>
            <person name="Jiang C."/>
            <person name="Sun L."/>
            <person name="Wang R."/>
            <person name="Zhang Y."/>
            <person name="Zhou T."/>
            <person name="Zeng Q."/>
            <person name="Fu Q."/>
            <person name="Gao S."/>
            <person name="Li N."/>
            <person name="Koren S."/>
            <person name="Jiang Y."/>
            <person name="Zimin A."/>
            <person name="Xu P."/>
            <person name="Phillippy A.M."/>
            <person name="Geng X."/>
            <person name="Song L."/>
            <person name="Sun F."/>
            <person name="Li C."/>
            <person name="Wang X."/>
            <person name="Chen A."/>
            <person name="Jin Y."/>
            <person name="Yuan Z."/>
            <person name="Yang Y."/>
            <person name="Tan S."/>
            <person name="Peatman E."/>
            <person name="Lu J."/>
            <person name="Qin Z."/>
            <person name="Dunham R."/>
            <person name="Li Z."/>
            <person name="Sonstegard T."/>
            <person name="Feng J."/>
            <person name="Danzmann R.G."/>
            <person name="Schroeder S."/>
            <person name="Scheffler B."/>
            <person name="Duke M.V."/>
            <person name="Ballard L."/>
            <person name="Kucuktas H."/>
            <person name="Kaltenboeck L."/>
            <person name="Liu H."/>
            <person name="Armbruster J."/>
            <person name="Xie Y."/>
            <person name="Kirby M.L."/>
            <person name="Tian Y."/>
            <person name="Flanagan M.E."/>
            <person name="Mu W."/>
            <person name="Waldbieser G.C."/>
        </authorList>
    </citation>
    <scope>NUCLEOTIDE SEQUENCE [LARGE SCALE GENOMIC DNA]</scope>
    <source>
        <strain evidence="6">SDA103</strain>
    </source>
</reference>